<accession>A0A3P3D9N7</accession>
<feature type="region of interest" description="Disordered" evidence="1">
    <location>
        <begin position="85"/>
        <end position="107"/>
    </location>
</feature>
<dbReference type="AlphaFoldDB" id="A0A3P3D9N7"/>
<dbReference type="EMBL" id="RRAZ01000033">
    <property type="protein sequence ID" value="RRH71069.1"/>
    <property type="molecule type" value="Genomic_DNA"/>
</dbReference>
<evidence type="ECO:0000313" key="2">
    <source>
        <dbReference type="EMBL" id="RRH71069.1"/>
    </source>
</evidence>
<evidence type="ECO:0000256" key="1">
    <source>
        <dbReference type="SAM" id="MobiDB-lite"/>
    </source>
</evidence>
<comment type="caution">
    <text evidence="2">The sequence shown here is derived from an EMBL/GenBank/DDBJ whole genome shotgun (WGS) entry which is preliminary data.</text>
</comment>
<proteinExistence type="predicted"/>
<gene>
    <name evidence="2" type="ORF">EG244_16865</name>
</gene>
<dbReference type="Proteomes" id="UP000282125">
    <property type="component" value="Unassembled WGS sequence"/>
</dbReference>
<protein>
    <submittedName>
        <fullName evidence="2">Uncharacterized protein</fullName>
    </submittedName>
</protein>
<name>A0A3P3D9N7_9RHOB</name>
<organism evidence="2 3">
    <name type="scientific">Falsigemmobacter faecalis</name>
    <dbReference type="NCBI Taxonomy" id="2488730"/>
    <lineage>
        <taxon>Bacteria</taxon>
        <taxon>Pseudomonadati</taxon>
        <taxon>Pseudomonadota</taxon>
        <taxon>Alphaproteobacteria</taxon>
        <taxon>Rhodobacterales</taxon>
        <taxon>Paracoccaceae</taxon>
        <taxon>Falsigemmobacter</taxon>
    </lineage>
</organism>
<sequence>MKFSTAVFEQGRDHDSDLNAVWTHARIVLESDAPGDTCPSVRADIPREFPPTVTFGEWLEQFRGLAVAALRAVADGLEAGQRLDLHKSSVQNEPAYREQSALADPTD</sequence>
<dbReference type="RefSeq" id="WP_124966348.1">
    <property type="nucleotide sequence ID" value="NZ_RRAZ01000033.1"/>
</dbReference>
<evidence type="ECO:0000313" key="3">
    <source>
        <dbReference type="Proteomes" id="UP000282125"/>
    </source>
</evidence>
<keyword evidence="3" id="KW-1185">Reference proteome</keyword>
<reference evidence="2 3" key="1">
    <citation type="submission" date="2018-11" db="EMBL/GenBank/DDBJ databases">
        <title>Gemmobacter sp. nov., YIM 102744-1 draft genome.</title>
        <authorList>
            <person name="Li G."/>
            <person name="Jiang Y."/>
        </authorList>
    </citation>
    <scope>NUCLEOTIDE SEQUENCE [LARGE SCALE GENOMIC DNA]</scope>
    <source>
        <strain evidence="2 3">YIM 102744-1</strain>
    </source>
</reference>